<feature type="compositionally biased region" description="Basic residues" evidence="2">
    <location>
        <begin position="687"/>
        <end position="696"/>
    </location>
</feature>
<accession>A0A7S1Y5A0</accession>
<dbReference type="Pfam" id="PF07714">
    <property type="entry name" value="PK_Tyr_Ser-Thr"/>
    <property type="match status" value="1"/>
</dbReference>
<dbReference type="Gene3D" id="1.10.510.10">
    <property type="entry name" value="Transferase(Phosphotransferase) domain 1"/>
    <property type="match status" value="1"/>
</dbReference>
<dbReference type="PANTHER" id="PTHR23257">
    <property type="entry name" value="SERINE-THREONINE PROTEIN KINASE"/>
    <property type="match status" value="1"/>
</dbReference>
<feature type="domain" description="EGF-like" evidence="5">
    <location>
        <begin position="133"/>
        <end position="175"/>
    </location>
</feature>
<dbReference type="PROSITE" id="PS51257">
    <property type="entry name" value="PROKAR_LIPOPROTEIN"/>
    <property type="match status" value="1"/>
</dbReference>
<sequence>MTSRLTSAALLLLVTGAAAQSCDLQCFQGAPCVTGSAEFGAHPMNSDGSPVFSPGALTHNGVDQHCACPHGWTGVLCDVEYKSCDGEHKCYNGGSCVPGLIDEFGNEQLFCDCTDAVTDDGELFVGKFCEHPSTELCSATNEEHFCVNGGICNTQYPQFGTMCECEEGYDGPHCEFKSGAVPDCNLNCGVGHCVLGIRDPSEIHDIGHLFQQEGGVMHCVCPPGNSGSRCEISTQSCGEHECFHGGTCLSKEKDGQTYHHCDCSSAHTETLSYAGRFCQYESTSTCFDDPQNGKVFCVNGGTCPPESYQACSCSEDFFGPSCEFAHETPVPEGPGAVVVINEDDDEIEDPEDDDDVDDDDIDDDEVVDDDMGQDLDDDALEQEIEEEEEEEEAVYALKHLHPQMTHKQRDFTASAIDLVLEAKLLGCLDHDNIVKLYGVTKGSLSNVFASSGYFLLLDRLHGTLEDKIQDWIGLEKMKHLTLTDKSVGAEQLDLRMKERSKLVDQRLGSVGLDVARGMEYLHRHRIIFRDLKPSNVGFGPDGTAKIFDFGLAREVIDSKRRMTGNTGSLRYMAPEVNRREHYGLSADIYSYGVMLWEMCTLHKPYKGMNKEEHAEMVIHKGFRPKINAVPGSPELKKLIQACWSANAQHRPNFTYVRRALLMELDVKKKMAELEELERQKRETPKSLRMKLKRQKRGKEASSGKPRRSKTSSSRPMATATNHQGSGGV</sequence>
<reference evidence="6" key="1">
    <citation type="submission" date="2021-01" db="EMBL/GenBank/DDBJ databases">
        <authorList>
            <person name="Corre E."/>
            <person name="Pelletier E."/>
            <person name="Niang G."/>
            <person name="Scheremetjew M."/>
            <person name="Finn R."/>
            <person name="Kale V."/>
            <person name="Holt S."/>
            <person name="Cochrane G."/>
            <person name="Meng A."/>
            <person name="Brown T."/>
            <person name="Cohen L."/>
        </authorList>
    </citation>
    <scope>NUCLEOTIDE SEQUENCE</scope>
    <source>
        <strain evidence="6">CCMP 410</strain>
    </source>
</reference>
<dbReference type="GO" id="GO:0007165">
    <property type="term" value="P:signal transduction"/>
    <property type="evidence" value="ECO:0007669"/>
    <property type="project" value="TreeGrafter"/>
</dbReference>
<feature type="domain" description="Protein kinase" evidence="4">
    <location>
        <begin position="324"/>
        <end position="661"/>
    </location>
</feature>
<dbReference type="Gene3D" id="2.10.25.10">
    <property type="entry name" value="Laminin"/>
    <property type="match status" value="3"/>
</dbReference>
<dbReference type="GO" id="GO:0005524">
    <property type="term" value="F:ATP binding"/>
    <property type="evidence" value="ECO:0007669"/>
    <property type="project" value="InterPro"/>
</dbReference>
<dbReference type="PROSITE" id="PS00022">
    <property type="entry name" value="EGF_1"/>
    <property type="match status" value="2"/>
</dbReference>
<feature type="disulfide bond" evidence="1">
    <location>
        <begin position="165"/>
        <end position="174"/>
    </location>
</feature>
<feature type="signal peptide" evidence="3">
    <location>
        <begin position="1"/>
        <end position="19"/>
    </location>
</feature>
<protein>
    <recommendedName>
        <fullName evidence="7">Protein kinase domain-containing protein</fullName>
    </recommendedName>
</protein>
<dbReference type="SMART" id="SM00181">
    <property type="entry name" value="EGF"/>
    <property type="match status" value="6"/>
</dbReference>
<proteinExistence type="predicted"/>
<dbReference type="InterPro" id="IPR000719">
    <property type="entry name" value="Prot_kinase_dom"/>
</dbReference>
<feature type="compositionally biased region" description="Polar residues" evidence="2">
    <location>
        <begin position="718"/>
        <end position="728"/>
    </location>
</feature>
<comment type="caution">
    <text evidence="1">Lacks conserved residue(s) required for the propagation of feature annotation.</text>
</comment>
<evidence type="ECO:0000256" key="2">
    <source>
        <dbReference type="SAM" id="MobiDB-lite"/>
    </source>
</evidence>
<dbReference type="PROSITE" id="PS50026">
    <property type="entry name" value="EGF_3"/>
    <property type="match status" value="2"/>
</dbReference>
<dbReference type="SUPFAM" id="SSF56112">
    <property type="entry name" value="Protein kinase-like (PK-like)"/>
    <property type="match status" value="1"/>
</dbReference>
<evidence type="ECO:0000259" key="5">
    <source>
        <dbReference type="PROSITE" id="PS50026"/>
    </source>
</evidence>
<evidence type="ECO:0000256" key="3">
    <source>
        <dbReference type="SAM" id="SignalP"/>
    </source>
</evidence>
<feature type="region of interest" description="Disordered" evidence="2">
    <location>
        <begin position="346"/>
        <end position="374"/>
    </location>
</feature>
<dbReference type="GO" id="GO:0005737">
    <property type="term" value="C:cytoplasm"/>
    <property type="evidence" value="ECO:0007669"/>
    <property type="project" value="TreeGrafter"/>
</dbReference>
<dbReference type="InterPro" id="IPR000742">
    <property type="entry name" value="EGF"/>
</dbReference>
<evidence type="ECO:0000256" key="1">
    <source>
        <dbReference type="PROSITE-ProRule" id="PRU00076"/>
    </source>
</evidence>
<feature type="chain" id="PRO_5030851144" description="Protein kinase domain-containing protein" evidence="3">
    <location>
        <begin position="20"/>
        <end position="728"/>
    </location>
</feature>
<feature type="domain" description="EGF-like" evidence="5">
    <location>
        <begin position="233"/>
        <end position="279"/>
    </location>
</feature>
<evidence type="ECO:0000259" key="4">
    <source>
        <dbReference type="PROSITE" id="PS50011"/>
    </source>
</evidence>
<dbReference type="PANTHER" id="PTHR23257:SF958">
    <property type="entry name" value="SERINE_THREONINE-PROTEIN KINASE WNK4"/>
    <property type="match status" value="1"/>
</dbReference>
<dbReference type="PROSITE" id="PS50011">
    <property type="entry name" value="PROTEIN_KINASE_DOM"/>
    <property type="match status" value="1"/>
</dbReference>
<dbReference type="InterPro" id="IPR011009">
    <property type="entry name" value="Kinase-like_dom_sf"/>
</dbReference>
<dbReference type="AlphaFoldDB" id="A0A7S1Y5A0"/>
<gene>
    <name evidence="6" type="ORF">GOCE00092_LOCUS6492</name>
</gene>
<keyword evidence="3" id="KW-0732">Signal</keyword>
<keyword evidence="1" id="KW-0245">EGF-like domain</keyword>
<dbReference type="SMART" id="SM00220">
    <property type="entry name" value="S_TKc"/>
    <property type="match status" value="1"/>
</dbReference>
<dbReference type="SUPFAM" id="SSF57196">
    <property type="entry name" value="EGF/Laminin"/>
    <property type="match status" value="1"/>
</dbReference>
<feature type="disulfide bond" evidence="1">
    <location>
        <begin position="146"/>
        <end position="163"/>
    </location>
</feature>
<evidence type="ECO:0008006" key="7">
    <source>
        <dbReference type="Google" id="ProtNLM"/>
    </source>
</evidence>
<keyword evidence="1" id="KW-1015">Disulfide bond</keyword>
<name>A0A7S1Y5A0_9STRA</name>
<organism evidence="6">
    <name type="scientific">Grammatophora oceanica</name>
    <dbReference type="NCBI Taxonomy" id="210454"/>
    <lineage>
        <taxon>Eukaryota</taxon>
        <taxon>Sar</taxon>
        <taxon>Stramenopiles</taxon>
        <taxon>Ochrophyta</taxon>
        <taxon>Bacillariophyta</taxon>
        <taxon>Fragilariophyceae</taxon>
        <taxon>Fragilariophycidae</taxon>
        <taxon>Rhabdonematales</taxon>
        <taxon>Grammatophoraceae</taxon>
        <taxon>Grammatophora</taxon>
    </lineage>
</organism>
<dbReference type="EMBL" id="HBGK01012512">
    <property type="protein sequence ID" value="CAD9277583.1"/>
    <property type="molecule type" value="Transcribed_RNA"/>
</dbReference>
<dbReference type="InterPro" id="IPR050167">
    <property type="entry name" value="Ser_Thr_protein_kinase"/>
</dbReference>
<dbReference type="GO" id="GO:0004672">
    <property type="term" value="F:protein kinase activity"/>
    <property type="evidence" value="ECO:0007669"/>
    <property type="project" value="InterPro"/>
</dbReference>
<feature type="region of interest" description="Disordered" evidence="2">
    <location>
        <begin position="677"/>
        <end position="728"/>
    </location>
</feature>
<dbReference type="PROSITE" id="PS01186">
    <property type="entry name" value="EGF_2"/>
    <property type="match status" value="1"/>
</dbReference>
<evidence type="ECO:0000313" key="6">
    <source>
        <dbReference type="EMBL" id="CAD9277583.1"/>
    </source>
</evidence>
<dbReference type="InterPro" id="IPR001245">
    <property type="entry name" value="Ser-Thr/Tyr_kinase_cat_dom"/>
</dbReference>